<dbReference type="AlphaFoldDB" id="A0A919UAU4"/>
<accession>A0A919UAU4</accession>
<evidence type="ECO:0000313" key="3">
    <source>
        <dbReference type="Proteomes" id="UP000660611"/>
    </source>
</evidence>
<evidence type="ECO:0000313" key="2">
    <source>
        <dbReference type="EMBL" id="GIG44861.1"/>
    </source>
</evidence>
<keyword evidence="1" id="KW-0812">Transmembrane</keyword>
<feature type="transmembrane region" description="Helical" evidence="1">
    <location>
        <begin position="51"/>
        <end position="70"/>
    </location>
</feature>
<protein>
    <submittedName>
        <fullName evidence="2">Uncharacterized protein</fullName>
    </submittedName>
</protein>
<name>A0A919UAU4_9ACTN</name>
<keyword evidence="1" id="KW-1133">Transmembrane helix</keyword>
<sequence>MVDGAVLFTLVAVTAAVGRVGVVSGWRCTLLGGALAGLAATGTWMFDLPRWVYVVAGFVVATAVFLGLGADLIRLSRRPRPVPLGATIEESLRGLLNSAR</sequence>
<dbReference type="Proteomes" id="UP000660611">
    <property type="component" value="Unassembled WGS sequence"/>
</dbReference>
<dbReference type="EMBL" id="BONQ01000047">
    <property type="protein sequence ID" value="GIG44861.1"/>
    <property type="molecule type" value="Genomic_DNA"/>
</dbReference>
<reference evidence="2" key="1">
    <citation type="submission" date="2021-01" db="EMBL/GenBank/DDBJ databases">
        <title>Whole genome shotgun sequence of Dactylosporangium siamense NBRC 106093.</title>
        <authorList>
            <person name="Komaki H."/>
            <person name="Tamura T."/>
        </authorList>
    </citation>
    <scope>NUCLEOTIDE SEQUENCE</scope>
    <source>
        <strain evidence="2">NBRC 106093</strain>
    </source>
</reference>
<comment type="caution">
    <text evidence="2">The sequence shown here is derived from an EMBL/GenBank/DDBJ whole genome shotgun (WGS) entry which is preliminary data.</text>
</comment>
<organism evidence="2 3">
    <name type="scientific">Dactylosporangium siamense</name>
    <dbReference type="NCBI Taxonomy" id="685454"/>
    <lineage>
        <taxon>Bacteria</taxon>
        <taxon>Bacillati</taxon>
        <taxon>Actinomycetota</taxon>
        <taxon>Actinomycetes</taxon>
        <taxon>Micromonosporales</taxon>
        <taxon>Micromonosporaceae</taxon>
        <taxon>Dactylosporangium</taxon>
    </lineage>
</organism>
<keyword evidence="1" id="KW-0472">Membrane</keyword>
<gene>
    <name evidence="2" type="ORF">Dsi01nite_029020</name>
</gene>
<proteinExistence type="predicted"/>
<keyword evidence="3" id="KW-1185">Reference proteome</keyword>
<evidence type="ECO:0000256" key="1">
    <source>
        <dbReference type="SAM" id="Phobius"/>
    </source>
</evidence>